<dbReference type="SUPFAM" id="SSF160240">
    <property type="entry name" value="Cation efflux protein cytoplasmic domain-like"/>
    <property type="match status" value="1"/>
</dbReference>
<dbReference type="Proteomes" id="UP000559027">
    <property type="component" value="Unassembled WGS sequence"/>
</dbReference>
<evidence type="ECO:0000256" key="2">
    <source>
        <dbReference type="ARBA" id="ARBA00008873"/>
    </source>
</evidence>
<organism evidence="11 12">
    <name type="scientific">Leucocoprinus leucothites</name>
    <dbReference type="NCBI Taxonomy" id="201217"/>
    <lineage>
        <taxon>Eukaryota</taxon>
        <taxon>Fungi</taxon>
        <taxon>Dikarya</taxon>
        <taxon>Basidiomycota</taxon>
        <taxon>Agaricomycotina</taxon>
        <taxon>Agaricomycetes</taxon>
        <taxon>Agaricomycetidae</taxon>
        <taxon>Agaricales</taxon>
        <taxon>Agaricineae</taxon>
        <taxon>Agaricaceae</taxon>
        <taxon>Leucocoprinus</taxon>
    </lineage>
</organism>
<name>A0A8H5FZ97_9AGAR</name>
<dbReference type="InterPro" id="IPR027469">
    <property type="entry name" value="Cation_efflux_TMD_sf"/>
</dbReference>
<sequence>MKNTTRIGIVLGITLAFFIAEITGTVSRDYISFLWVQPQLDISVGFKTKSLALIADAFHYFNDVVAYTIAFFAAYVRRTLIFHGIIHIDTLVMIAAVAKSYKTMASPYFQTSKFTFAFHRAELVGAFFNGVFLIALALSIFLQSLERFVHIEIIEEPFLVLIIGCVGLALNSISAMVIHEHHDRDHKHGQPAHIIVSKAELGPTRDSISDAIHAKHNHTIDPPAVASYRNLGLLGVLIHILGDTINNIGVIVAAVIMWKAEPHDLKRFYVDPAASVLISLVIFAGAVPLTYKSGIIMLEGTPSNLDLVKVREDLLAFIDSVALGLKIPQVLSLHDFHVWNLSQSMILASLHVCVVPETSLVEWEQIEQTLLYCLTAYGIGHVTISPERHEAGAVSDSGRVLHIGGCKRLSFQDDFGCSAVSEMKRLEGNV</sequence>
<evidence type="ECO:0000313" key="12">
    <source>
        <dbReference type="Proteomes" id="UP000559027"/>
    </source>
</evidence>
<dbReference type="GO" id="GO:0005385">
    <property type="term" value="F:zinc ion transmembrane transporter activity"/>
    <property type="evidence" value="ECO:0007669"/>
    <property type="project" value="TreeGrafter"/>
</dbReference>
<feature type="domain" description="Cation efflux protein transmembrane" evidence="9">
    <location>
        <begin position="111"/>
        <end position="294"/>
    </location>
</feature>
<comment type="subcellular location">
    <subcellularLocation>
        <location evidence="1">Membrane</location>
        <topology evidence="1">Multi-pass membrane protein</topology>
    </subcellularLocation>
</comment>
<dbReference type="InterPro" id="IPR027470">
    <property type="entry name" value="Cation_efflux_CTD"/>
</dbReference>
<evidence type="ECO:0000256" key="3">
    <source>
        <dbReference type="ARBA" id="ARBA00022448"/>
    </source>
</evidence>
<dbReference type="InterPro" id="IPR036837">
    <property type="entry name" value="Cation_efflux_CTD_sf"/>
</dbReference>
<dbReference type="GO" id="GO:0016020">
    <property type="term" value="C:membrane"/>
    <property type="evidence" value="ECO:0007669"/>
    <property type="project" value="UniProtKB-SubCell"/>
</dbReference>
<evidence type="ECO:0000256" key="5">
    <source>
        <dbReference type="ARBA" id="ARBA00022833"/>
    </source>
</evidence>
<proteinExistence type="inferred from homology"/>
<accession>A0A8H5FZ97</accession>
<comment type="caution">
    <text evidence="11">The sequence shown here is derived from an EMBL/GenBank/DDBJ whole genome shotgun (WGS) entry which is preliminary data.</text>
</comment>
<reference evidence="11 12" key="1">
    <citation type="journal article" date="2020" name="ISME J.">
        <title>Uncovering the hidden diversity of litter-decomposition mechanisms in mushroom-forming fungi.</title>
        <authorList>
            <person name="Floudas D."/>
            <person name="Bentzer J."/>
            <person name="Ahren D."/>
            <person name="Johansson T."/>
            <person name="Persson P."/>
            <person name="Tunlid A."/>
        </authorList>
    </citation>
    <scope>NUCLEOTIDE SEQUENCE [LARGE SCALE GENOMIC DNA]</scope>
    <source>
        <strain evidence="11 12">CBS 146.42</strain>
    </source>
</reference>
<dbReference type="InterPro" id="IPR002524">
    <property type="entry name" value="Cation_efflux"/>
</dbReference>
<evidence type="ECO:0000259" key="10">
    <source>
        <dbReference type="Pfam" id="PF16916"/>
    </source>
</evidence>
<dbReference type="PANTHER" id="PTHR45820:SF5">
    <property type="entry name" value="DIFFUSION FACILITATOR FAMILY METAL ION TRANSPORTER, PUTATIVE-RELATED"/>
    <property type="match status" value="1"/>
</dbReference>
<evidence type="ECO:0000259" key="9">
    <source>
        <dbReference type="Pfam" id="PF01545"/>
    </source>
</evidence>
<dbReference type="Gene3D" id="1.20.1510.10">
    <property type="entry name" value="Cation efflux protein transmembrane domain"/>
    <property type="match status" value="1"/>
</dbReference>
<protein>
    <submittedName>
        <fullName evidence="11">Uncharacterized protein</fullName>
    </submittedName>
</protein>
<dbReference type="AlphaFoldDB" id="A0A8H5FZ97"/>
<keyword evidence="3" id="KW-0813">Transport</keyword>
<dbReference type="Pfam" id="PF16916">
    <property type="entry name" value="ZT_dimer"/>
    <property type="match status" value="1"/>
</dbReference>
<feature type="transmembrane region" description="Helical" evidence="8">
    <location>
        <begin position="268"/>
        <end position="291"/>
    </location>
</feature>
<dbReference type="PANTHER" id="PTHR45820">
    <property type="entry name" value="FI23527P1"/>
    <property type="match status" value="1"/>
</dbReference>
<evidence type="ECO:0000256" key="7">
    <source>
        <dbReference type="ARBA" id="ARBA00023136"/>
    </source>
</evidence>
<dbReference type="SUPFAM" id="SSF161111">
    <property type="entry name" value="Cation efflux protein transmembrane domain-like"/>
    <property type="match status" value="1"/>
</dbReference>
<feature type="transmembrane region" description="Helical" evidence="8">
    <location>
        <begin position="121"/>
        <end position="145"/>
    </location>
</feature>
<keyword evidence="6 8" id="KW-1133">Transmembrane helix</keyword>
<feature type="transmembrane region" description="Helical" evidence="8">
    <location>
        <begin position="51"/>
        <end position="73"/>
    </location>
</feature>
<keyword evidence="4 8" id="KW-0812">Transmembrane</keyword>
<keyword evidence="7 8" id="KW-0472">Membrane</keyword>
<keyword evidence="5" id="KW-0862">Zinc</keyword>
<evidence type="ECO:0000256" key="1">
    <source>
        <dbReference type="ARBA" id="ARBA00004141"/>
    </source>
</evidence>
<feature type="transmembrane region" description="Helical" evidence="8">
    <location>
        <begin position="231"/>
        <end position="256"/>
    </location>
</feature>
<dbReference type="GO" id="GO:0006882">
    <property type="term" value="P:intracellular zinc ion homeostasis"/>
    <property type="evidence" value="ECO:0007669"/>
    <property type="project" value="TreeGrafter"/>
</dbReference>
<comment type="similarity">
    <text evidence="2">Belongs to the cation diffusion facilitator (CDF) transporter (TC 2.A.4) family. SLC30A subfamily.</text>
</comment>
<evidence type="ECO:0000256" key="8">
    <source>
        <dbReference type="SAM" id="Phobius"/>
    </source>
</evidence>
<dbReference type="Pfam" id="PF01545">
    <property type="entry name" value="Cation_efflux"/>
    <property type="match status" value="2"/>
</dbReference>
<evidence type="ECO:0000256" key="6">
    <source>
        <dbReference type="ARBA" id="ARBA00022989"/>
    </source>
</evidence>
<gene>
    <name evidence="11" type="ORF">D9756_005671</name>
</gene>
<dbReference type="InterPro" id="IPR058533">
    <property type="entry name" value="Cation_efflux_TM"/>
</dbReference>
<evidence type="ECO:0000313" key="11">
    <source>
        <dbReference type="EMBL" id="KAF5355195.1"/>
    </source>
</evidence>
<feature type="domain" description="Cation efflux protein cytoplasmic" evidence="10">
    <location>
        <begin position="325"/>
        <end position="384"/>
    </location>
</feature>
<dbReference type="OrthoDB" id="9944568at2759"/>
<dbReference type="NCBIfam" id="TIGR01297">
    <property type="entry name" value="CDF"/>
    <property type="match status" value="1"/>
</dbReference>
<feature type="transmembrane region" description="Helical" evidence="8">
    <location>
        <begin position="80"/>
        <end position="101"/>
    </location>
</feature>
<feature type="transmembrane region" description="Helical" evidence="8">
    <location>
        <begin position="157"/>
        <end position="178"/>
    </location>
</feature>
<feature type="domain" description="Cation efflux protein transmembrane" evidence="9">
    <location>
        <begin position="42"/>
        <end position="76"/>
    </location>
</feature>
<evidence type="ECO:0000256" key="4">
    <source>
        <dbReference type="ARBA" id="ARBA00022692"/>
    </source>
</evidence>
<keyword evidence="12" id="KW-1185">Reference proteome</keyword>
<dbReference type="EMBL" id="JAACJO010000008">
    <property type="protein sequence ID" value="KAF5355195.1"/>
    <property type="molecule type" value="Genomic_DNA"/>
</dbReference>